<reference evidence="9" key="1">
    <citation type="journal article" date="2019" name="Int. J. Syst. Evol. Microbiol.">
        <title>The Global Catalogue of Microorganisms (GCM) 10K type strain sequencing project: providing services to taxonomists for standard genome sequencing and annotation.</title>
        <authorList>
            <consortium name="The Broad Institute Genomics Platform"/>
            <consortium name="The Broad Institute Genome Sequencing Center for Infectious Disease"/>
            <person name="Wu L."/>
            <person name="Ma J."/>
        </authorList>
    </citation>
    <scope>NUCLEOTIDE SEQUENCE [LARGE SCALE GENOMIC DNA]</scope>
    <source>
        <strain evidence="9">Q85</strain>
    </source>
</reference>
<gene>
    <name evidence="8" type="ORF">ACFSC3_13375</name>
</gene>
<dbReference type="Pfam" id="PF09335">
    <property type="entry name" value="VTT_dom"/>
    <property type="match status" value="1"/>
</dbReference>
<evidence type="ECO:0000313" key="8">
    <source>
        <dbReference type="EMBL" id="MFD1788556.1"/>
    </source>
</evidence>
<name>A0ABW4NFF7_9SPHN</name>
<organism evidence="8 9">
    <name type="scientific">Sphingomonas floccifaciens</name>
    <dbReference type="NCBI Taxonomy" id="1844115"/>
    <lineage>
        <taxon>Bacteria</taxon>
        <taxon>Pseudomonadati</taxon>
        <taxon>Pseudomonadota</taxon>
        <taxon>Alphaproteobacteria</taxon>
        <taxon>Sphingomonadales</taxon>
        <taxon>Sphingomonadaceae</taxon>
        <taxon>Sphingomonas</taxon>
    </lineage>
</organism>
<dbReference type="RefSeq" id="WP_380940947.1">
    <property type="nucleotide sequence ID" value="NZ_JBHUFC010000005.1"/>
</dbReference>
<dbReference type="Proteomes" id="UP001597283">
    <property type="component" value="Unassembled WGS sequence"/>
</dbReference>
<comment type="subcellular location">
    <subcellularLocation>
        <location evidence="1">Cell membrane</location>
        <topology evidence="1">Multi-pass membrane protein</topology>
    </subcellularLocation>
</comment>
<keyword evidence="3 6" id="KW-0812">Transmembrane</keyword>
<evidence type="ECO:0000313" key="9">
    <source>
        <dbReference type="Proteomes" id="UP001597283"/>
    </source>
</evidence>
<keyword evidence="9" id="KW-1185">Reference proteome</keyword>
<evidence type="ECO:0000256" key="3">
    <source>
        <dbReference type="ARBA" id="ARBA00022692"/>
    </source>
</evidence>
<feature type="domain" description="VTT" evidence="7">
    <location>
        <begin position="30"/>
        <end position="160"/>
    </location>
</feature>
<feature type="transmembrane region" description="Helical" evidence="6">
    <location>
        <begin position="172"/>
        <end position="190"/>
    </location>
</feature>
<sequence>MFDGIVALLTKWGASGVFLLMLAENVFPPIPSEVVLPLAGYVAVKGQGSLALTIAAGTAGSAAGATFWYYVGRWVGVERLKRFAARHGRWLTLTPREIDHVDSWFDRHGGSAVLLGRMVPGVRTLISVPAGVTGMKLAPFLAYTMVGSAFWTSLLTIAGYELGENYGQVARVVEPTSNIVLGGAVLWYLWRVVTFNPEK</sequence>
<dbReference type="InterPro" id="IPR032816">
    <property type="entry name" value="VTT_dom"/>
</dbReference>
<dbReference type="PANTHER" id="PTHR42709:SF6">
    <property type="entry name" value="UNDECAPRENYL PHOSPHATE TRANSPORTER A"/>
    <property type="match status" value="1"/>
</dbReference>
<evidence type="ECO:0000256" key="4">
    <source>
        <dbReference type="ARBA" id="ARBA00022989"/>
    </source>
</evidence>
<keyword evidence="5 6" id="KW-0472">Membrane</keyword>
<feature type="transmembrane region" description="Helical" evidence="6">
    <location>
        <begin position="12"/>
        <end position="30"/>
    </location>
</feature>
<accession>A0ABW4NFF7</accession>
<dbReference type="InterPro" id="IPR051311">
    <property type="entry name" value="DedA_domain"/>
</dbReference>
<feature type="transmembrane region" description="Helical" evidence="6">
    <location>
        <begin position="140"/>
        <end position="160"/>
    </location>
</feature>
<comment type="caution">
    <text evidence="8">The sequence shown here is derived from an EMBL/GenBank/DDBJ whole genome shotgun (WGS) entry which is preliminary data.</text>
</comment>
<evidence type="ECO:0000256" key="1">
    <source>
        <dbReference type="ARBA" id="ARBA00004651"/>
    </source>
</evidence>
<evidence type="ECO:0000256" key="5">
    <source>
        <dbReference type="ARBA" id="ARBA00023136"/>
    </source>
</evidence>
<dbReference type="EMBL" id="JBHUFC010000005">
    <property type="protein sequence ID" value="MFD1788556.1"/>
    <property type="molecule type" value="Genomic_DNA"/>
</dbReference>
<feature type="transmembrane region" description="Helical" evidence="6">
    <location>
        <begin position="50"/>
        <end position="71"/>
    </location>
</feature>
<keyword evidence="4 6" id="KW-1133">Transmembrane helix</keyword>
<protein>
    <submittedName>
        <fullName evidence="8">DedA family protein</fullName>
    </submittedName>
</protein>
<keyword evidence="2" id="KW-1003">Cell membrane</keyword>
<evidence type="ECO:0000259" key="7">
    <source>
        <dbReference type="Pfam" id="PF09335"/>
    </source>
</evidence>
<evidence type="ECO:0000256" key="6">
    <source>
        <dbReference type="SAM" id="Phobius"/>
    </source>
</evidence>
<dbReference type="PANTHER" id="PTHR42709">
    <property type="entry name" value="ALKALINE PHOSPHATASE LIKE PROTEIN"/>
    <property type="match status" value="1"/>
</dbReference>
<proteinExistence type="predicted"/>
<evidence type="ECO:0000256" key="2">
    <source>
        <dbReference type="ARBA" id="ARBA00022475"/>
    </source>
</evidence>